<accession>A0A934WHS0</accession>
<dbReference type="Pfam" id="PF04333">
    <property type="entry name" value="MlaA"/>
    <property type="match status" value="1"/>
</dbReference>
<proteinExistence type="inferred from homology"/>
<feature type="non-terminal residue" evidence="4">
    <location>
        <position position="1"/>
    </location>
</feature>
<evidence type="ECO:0000256" key="3">
    <source>
        <dbReference type="SAM" id="SignalP"/>
    </source>
</evidence>
<evidence type="ECO:0008006" key="6">
    <source>
        <dbReference type="Google" id="ProtNLM"/>
    </source>
</evidence>
<dbReference type="AlphaFoldDB" id="A0A934WHS0"/>
<evidence type="ECO:0000256" key="2">
    <source>
        <dbReference type="ARBA" id="ARBA00022729"/>
    </source>
</evidence>
<organism evidence="4 5">
    <name type="scientific">Rhodobaculum claviforme</name>
    <dbReference type="NCBI Taxonomy" id="1549854"/>
    <lineage>
        <taxon>Bacteria</taxon>
        <taxon>Pseudomonadati</taxon>
        <taxon>Pseudomonadota</taxon>
        <taxon>Alphaproteobacteria</taxon>
        <taxon>Rhodobacterales</taxon>
        <taxon>Paracoccaceae</taxon>
        <taxon>Rhodobaculum</taxon>
    </lineage>
</organism>
<feature type="chain" id="PRO_5037266996" description="Phospholipid-binding lipoprotein MlaA" evidence="3">
    <location>
        <begin position="23"/>
        <end position="254"/>
    </location>
</feature>
<dbReference type="InterPro" id="IPR007428">
    <property type="entry name" value="MlaA"/>
</dbReference>
<dbReference type="RefSeq" id="WP_201155538.1">
    <property type="nucleotide sequence ID" value="NZ_NHSD01000081.1"/>
</dbReference>
<evidence type="ECO:0000313" key="4">
    <source>
        <dbReference type="EMBL" id="MBK5926012.1"/>
    </source>
</evidence>
<dbReference type="PANTHER" id="PTHR30035:SF3">
    <property type="entry name" value="INTERMEMBRANE PHOSPHOLIPID TRANSPORT SYSTEM LIPOPROTEIN MLAA"/>
    <property type="match status" value="1"/>
</dbReference>
<protein>
    <recommendedName>
        <fullName evidence="6">Phospholipid-binding lipoprotein MlaA</fullName>
    </recommendedName>
</protein>
<dbReference type="EMBL" id="NHSD01000081">
    <property type="protein sequence ID" value="MBK5926012.1"/>
    <property type="molecule type" value="Genomic_DNA"/>
</dbReference>
<comment type="caution">
    <text evidence="4">The sequence shown here is derived from an EMBL/GenBank/DDBJ whole genome shotgun (WGS) entry which is preliminary data.</text>
</comment>
<dbReference type="GO" id="GO:0120010">
    <property type="term" value="P:intermembrane phospholipid transfer"/>
    <property type="evidence" value="ECO:0007669"/>
    <property type="project" value="TreeGrafter"/>
</dbReference>
<keyword evidence="5" id="KW-1185">Reference proteome</keyword>
<name>A0A934WHS0_9RHOB</name>
<feature type="signal peptide" evidence="3">
    <location>
        <begin position="1"/>
        <end position="22"/>
    </location>
</feature>
<dbReference type="GO" id="GO:0016020">
    <property type="term" value="C:membrane"/>
    <property type="evidence" value="ECO:0007669"/>
    <property type="project" value="InterPro"/>
</dbReference>
<reference evidence="4" key="1">
    <citation type="submission" date="2017-05" db="EMBL/GenBank/DDBJ databases">
        <authorList>
            <person name="Imhoff J.F."/>
            <person name="Rahn T."/>
            <person name="Kuenzel S."/>
            <person name="Neulinger S.C."/>
        </authorList>
    </citation>
    <scope>NUCLEOTIDE SEQUENCE</scope>
    <source>
        <strain evidence="4">LMG 28126</strain>
    </source>
</reference>
<dbReference type="PANTHER" id="PTHR30035">
    <property type="entry name" value="LIPOPROTEIN VACJ-RELATED"/>
    <property type="match status" value="1"/>
</dbReference>
<keyword evidence="2 3" id="KW-0732">Signal</keyword>
<dbReference type="Proteomes" id="UP000706333">
    <property type="component" value="Unassembled WGS sequence"/>
</dbReference>
<reference evidence="4" key="2">
    <citation type="journal article" date="2020" name="Microorganisms">
        <title>Osmotic Adaptation and Compatible Solute Biosynthesis of Phototrophic Bacteria as Revealed from Genome Analyses.</title>
        <authorList>
            <person name="Imhoff J.F."/>
            <person name="Rahn T."/>
            <person name="Kunzel S."/>
            <person name="Keller A."/>
            <person name="Neulinger S.C."/>
        </authorList>
    </citation>
    <scope>NUCLEOTIDE SEQUENCE</scope>
    <source>
        <strain evidence="4">LMG 28126</strain>
    </source>
</reference>
<sequence>REPPRRAPLVLVLAAVPALALAACTPAPPGVDIWDPQEAQNREAHAINRRLDAAVPGGAGGDGVGVPRPVARGVANFAANAGQPSNILNSVLQGRPDPAIRNTLRFMLNTTVGIGGLFDVAGALGIEGRWTDFGETLHVWGLPEGAYQELPVIGPSTERDSVGFVVDLLIDPLNALRPPGTRNRVLAARHGSRALALLGERADYSEALDALIGQSADSYVQTRLLYLQSRRFRLDGTAALEQDVFDPYDDLYDD</sequence>
<comment type="similarity">
    <text evidence="1">Belongs to the MlaA family.</text>
</comment>
<evidence type="ECO:0000313" key="5">
    <source>
        <dbReference type="Proteomes" id="UP000706333"/>
    </source>
</evidence>
<dbReference type="PRINTS" id="PR01805">
    <property type="entry name" value="VACJLIPOPROT"/>
</dbReference>
<gene>
    <name evidence="4" type="ORF">CCR87_01355</name>
</gene>
<evidence type="ECO:0000256" key="1">
    <source>
        <dbReference type="ARBA" id="ARBA00010634"/>
    </source>
</evidence>